<keyword evidence="3" id="KW-1185">Reference proteome</keyword>
<dbReference type="Proteomes" id="UP000494165">
    <property type="component" value="Unassembled WGS sequence"/>
</dbReference>
<evidence type="ECO:0000259" key="1">
    <source>
        <dbReference type="PROSITE" id="PS51286"/>
    </source>
</evidence>
<feature type="domain" description="RAP" evidence="1">
    <location>
        <begin position="830"/>
        <end position="890"/>
    </location>
</feature>
<dbReference type="AlphaFoldDB" id="A0A8S1CV12"/>
<dbReference type="EMBL" id="CADEPI010000109">
    <property type="protein sequence ID" value="CAB3375268.1"/>
    <property type="molecule type" value="Genomic_DNA"/>
</dbReference>
<dbReference type="GO" id="GO:0005759">
    <property type="term" value="C:mitochondrial matrix"/>
    <property type="evidence" value="ECO:0007669"/>
    <property type="project" value="TreeGrafter"/>
</dbReference>
<dbReference type="InterPro" id="IPR013584">
    <property type="entry name" value="RAP"/>
</dbReference>
<dbReference type="GO" id="GO:0003723">
    <property type="term" value="F:RNA binding"/>
    <property type="evidence" value="ECO:0007669"/>
    <property type="project" value="TreeGrafter"/>
</dbReference>
<dbReference type="GO" id="GO:0035770">
    <property type="term" value="C:ribonucleoprotein granule"/>
    <property type="evidence" value="ECO:0007669"/>
    <property type="project" value="TreeGrafter"/>
</dbReference>
<dbReference type="OrthoDB" id="385235at2759"/>
<dbReference type="PANTHER" id="PTHR21228">
    <property type="entry name" value="FAST LEU-RICH DOMAIN-CONTAINING"/>
    <property type="match status" value="1"/>
</dbReference>
<protein>
    <recommendedName>
        <fullName evidence="1">RAP domain-containing protein</fullName>
    </recommendedName>
</protein>
<dbReference type="GO" id="GO:0044528">
    <property type="term" value="P:regulation of mitochondrial mRNA stability"/>
    <property type="evidence" value="ECO:0007669"/>
    <property type="project" value="TreeGrafter"/>
</dbReference>
<gene>
    <name evidence="2" type="ORF">CLODIP_2_CD04659</name>
</gene>
<dbReference type="InterPro" id="IPR013579">
    <property type="entry name" value="FAST_2"/>
</dbReference>
<comment type="caution">
    <text evidence="2">The sequence shown here is derived from an EMBL/GenBank/DDBJ whole genome shotgun (WGS) entry which is preliminary data.</text>
</comment>
<dbReference type="GO" id="GO:0000963">
    <property type="term" value="P:mitochondrial RNA processing"/>
    <property type="evidence" value="ECO:0007669"/>
    <property type="project" value="TreeGrafter"/>
</dbReference>
<dbReference type="InterPro" id="IPR050870">
    <property type="entry name" value="FAST_kinase"/>
</dbReference>
<sequence length="913" mass="104767">MFHRGKQIFWKLPRLIFKPTTFSVRGAKVAHASRILTRVPKPHSLGYLSSRNFSSEELIVSDSDQDIEPALDVKDELSSETYRAFLYPNETLPLFKQLNEAKSVQDIFAFMHKHKDELNPILVSQAVMVLWDLQRLFLQYCTEEFLADSIAELKSYIKAVNGHPDFNALLRSISDHCEDLKPDALTCLLLYLGKMGVQLTHPTMQKLLLVSSGKIDQFPLTALSRFLVALQTGYNMKTIEWCRPAVPIVLEKLQNVKEAEDFRLVTISLSHLHPFMTPKILKLLFSKARELLEEGVLGPHTPKAVVKILNFSNYTRALKPEPDLINSLMLTLEGNISKLRVGDVVSLIRCTENFMQPSKIAEELNEYVLSCLSQMEPLTLPIDLFNGTLIATSLNPSISFVEKLIEDHIRSASFSSNITPLFKLLRFIKTPNRELCDLYWNRIALHLKRFPKDINLLLNIVFKYMHFNNNMGGTYRNEKFEKVACDMIHDLMKTPMQFVTSFVSRSVAFLVAYSPEELPAEVMTRTMNMADQFSVVDCHNISRGIKMATTIKGSPKNPVMLDQIVKLNSVVSSSIRNHLFTGDLSLVQNDSLFRTYQNIRGTPGTDLYEQLLMNYSKITPFELSGRLLKDMSASFINNKTLVPSAVDVMQEFVIRRNDDLMESVKCASKIMLRDCEKMSVLSLLMATIALDFYHQVPMDLIHFIFTVDFLERVDQELKSCYSRAVYPLRVRQAMMELNRAVCLDYPEADIPWFHEKYCQENITPFANNSALHKEVFKTIKNVVGGADFVKQSTFSSYYYNLDFEVALDENERPINVKENRDLSDRNIRRVAIVLNRDFNFTNGVVQPTGSAVLRRRHLEILGYRQVQISRFIWQAMFMSDESTRQKFIAEQIWPQRRAASSQNIVDGDDFVLT</sequence>
<dbReference type="PROSITE" id="PS51286">
    <property type="entry name" value="RAP"/>
    <property type="match status" value="1"/>
</dbReference>
<proteinExistence type="predicted"/>
<evidence type="ECO:0000313" key="2">
    <source>
        <dbReference type="EMBL" id="CAB3375268.1"/>
    </source>
</evidence>
<organism evidence="2 3">
    <name type="scientific">Cloeon dipterum</name>
    <dbReference type="NCBI Taxonomy" id="197152"/>
    <lineage>
        <taxon>Eukaryota</taxon>
        <taxon>Metazoa</taxon>
        <taxon>Ecdysozoa</taxon>
        <taxon>Arthropoda</taxon>
        <taxon>Hexapoda</taxon>
        <taxon>Insecta</taxon>
        <taxon>Pterygota</taxon>
        <taxon>Palaeoptera</taxon>
        <taxon>Ephemeroptera</taxon>
        <taxon>Pisciforma</taxon>
        <taxon>Baetidae</taxon>
        <taxon>Cloeon</taxon>
    </lineage>
</organism>
<name>A0A8S1CV12_9INSE</name>
<dbReference type="PANTHER" id="PTHR21228:SF72">
    <property type="entry name" value="LD32258P"/>
    <property type="match status" value="1"/>
</dbReference>
<reference evidence="2 3" key="1">
    <citation type="submission" date="2020-04" db="EMBL/GenBank/DDBJ databases">
        <authorList>
            <person name="Alioto T."/>
            <person name="Alioto T."/>
            <person name="Gomez Garrido J."/>
        </authorList>
    </citation>
    <scope>NUCLEOTIDE SEQUENCE [LARGE SCALE GENOMIC DNA]</scope>
</reference>
<evidence type="ECO:0000313" key="3">
    <source>
        <dbReference type="Proteomes" id="UP000494165"/>
    </source>
</evidence>
<dbReference type="Pfam" id="PF08368">
    <property type="entry name" value="FAST_2"/>
    <property type="match status" value="1"/>
</dbReference>
<accession>A0A8S1CV12</accession>